<keyword evidence="3" id="KW-1185">Reference proteome</keyword>
<proteinExistence type="predicted"/>
<organism evidence="2 3">
    <name type="scientific">Wenjunlia tyrosinilytica</name>
    <dbReference type="NCBI Taxonomy" id="1544741"/>
    <lineage>
        <taxon>Bacteria</taxon>
        <taxon>Bacillati</taxon>
        <taxon>Actinomycetota</taxon>
        <taxon>Actinomycetes</taxon>
        <taxon>Kitasatosporales</taxon>
        <taxon>Streptomycetaceae</taxon>
        <taxon>Wenjunlia</taxon>
    </lineage>
</organism>
<dbReference type="EMBL" id="BMMS01000001">
    <property type="protein sequence ID" value="GGO80404.1"/>
    <property type="molecule type" value="Genomic_DNA"/>
</dbReference>
<accession>A0A917ZEF3</accession>
<sequence length="404" mass="42071">MVSTRFRRGATALAVALALAAADGTSIAVAQAAHTQAAAKESSAAGAAARAAASWGSGWAGHVLSARPLPKELWLPHTARAYRVLYLSTSADGGPRIVSGAVFVPDTQAPKGGHPVVGWAHGTVGVADDCAPSRNPRSARDAEYLGAWLGAGYAVVATDYEGLGTPGPHPYLVGKSEAHSVIDMVRAARRVVPSLSRKWLTVGQSQGGQASLFTGDGAERYAPELDFRGTVATAPPSQWKLTVSVLPNKPEDPANPLLPMILAGVASTHPQGFDPADYLTPLGLRYYRDAKRSSCLDAVTAKMAADHVTVGQFQTLDETRTAKLVELLEGVGEVPIAKYGAPVYIAQGTADRTVYPPATALTAKQLAAAGTDVTFKFYVGADHGGVMKAALPDLLAWAAKRFEG</sequence>
<protein>
    <submittedName>
        <fullName evidence="2">Lipase</fullName>
    </submittedName>
</protein>
<evidence type="ECO:0000313" key="3">
    <source>
        <dbReference type="Proteomes" id="UP000641932"/>
    </source>
</evidence>
<dbReference type="PANTHER" id="PTHR34853:SF1">
    <property type="entry name" value="LIPASE 5"/>
    <property type="match status" value="1"/>
</dbReference>
<dbReference type="AlphaFoldDB" id="A0A917ZEF3"/>
<dbReference type="InterPro" id="IPR005152">
    <property type="entry name" value="Lipase_secreted"/>
</dbReference>
<name>A0A917ZEF3_9ACTN</name>
<gene>
    <name evidence="2" type="ORF">GCM10012280_02240</name>
</gene>
<dbReference type="GO" id="GO:0016042">
    <property type="term" value="P:lipid catabolic process"/>
    <property type="evidence" value="ECO:0007669"/>
    <property type="project" value="InterPro"/>
</dbReference>
<dbReference type="InterPro" id="IPR029058">
    <property type="entry name" value="AB_hydrolase_fold"/>
</dbReference>
<dbReference type="PANTHER" id="PTHR34853">
    <property type="match status" value="1"/>
</dbReference>
<dbReference type="Proteomes" id="UP000641932">
    <property type="component" value="Unassembled WGS sequence"/>
</dbReference>
<dbReference type="RefSeq" id="WP_189129518.1">
    <property type="nucleotide sequence ID" value="NZ_BMMS01000001.1"/>
</dbReference>
<reference evidence="2" key="1">
    <citation type="journal article" date="2014" name="Int. J. Syst. Evol. Microbiol.">
        <title>Complete genome sequence of Corynebacterium casei LMG S-19264T (=DSM 44701T), isolated from a smear-ripened cheese.</title>
        <authorList>
            <consortium name="US DOE Joint Genome Institute (JGI-PGF)"/>
            <person name="Walter F."/>
            <person name="Albersmeier A."/>
            <person name="Kalinowski J."/>
            <person name="Ruckert C."/>
        </authorList>
    </citation>
    <scope>NUCLEOTIDE SEQUENCE</scope>
    <source>
        <strain evidence="2">CGMCC 4.7201</strain>
    </source>
</reference>
<feature type="chain" id="PRO_5036790041" evidence="1">
    <location>
        <begin position="33"/>
        <end position="404"/>
    </location>
</feature>
<dbReference type="Pfam" id="PF03583">
    <property type="entry name" value="LIP"/>
    <property type="match status" value="1"/>
</dbReference>
<evidence type="ECO:0000256" key="1">
    <source>
        <dbReference type="SAM" id="SignalP"/>
    </source>
</evidence>
<dbReference type="PIRSF" id="PIRSF029171">
    <property type="entry name" value="Esterase_LipA"/>
    <property type="match status" value="1"/>
</dbReference>
<feature type="signal peptide" evidence="1">
    <location>
        <begin position="1"/>
        <end position="32"/>
    </location>
</feature>
<evidence type="ECO:0000313" key="2">
    <source>
        <dbReference type="EMBL" id="GGO80404.1"/>
    </source>
</evidence>
<reference evidence="2" key="2">
    <citation type="submission" date="2020-09" db="EMBL/GenBank/DDBJ databases">
        <authorList>
            <person name="Sun Q."/>
            <person name="Zhou Y."/>
        </authorList>
    </citation>
    <scope>NUCLEOTIDE SEQUENCE</scope>
    <source>
        <strain evidence="2">CGMCC 4.7201</strain>
    </source>
</reference>
<keyword evidence="1" id="KW-0732">Signal</keyword>
<comment type="caution">
    <text evidence="2">The sequence shown here is derived from an EMBL/GenBank/DDBJ whole genome shotgun (WGS) entry which is preliminary data.</text>
</comment>
<dbReference type="Gene3D" id="3.40.50.1820">
    <property type="entry name" value="alpha/beta hydrolase"/>
    <property type="match status" value="2"/>
</dbReference>
<dbReference type="SUPFAM" id="SSF53474">
    <property type="entry name" value="alpha/beta-Hydrolases"/>
    <property type="match status" value="1"/>
</dbReference>
<dbReference type="GO" id="GO:0004806">
    <property type="term" value="F:triacylglycerol lipase activity"/>
    <property type="evidence" value="ECO:0007669"/>
    <property type="project" value="InterPro"/>
</dbReference>